<dbReference type="EMBL" id="CADCXV010000880">
    <property type="protein sequence ID" value="CAB0037942.1"/>
    <property type="molecule type" value="Genomic_DNA"/>
</dbReference>
<sequence>MSRVANIILALLMAASLNASMVTSVLFFGRRSYENASYVQVICSDLTPNEKGRDHCEVSSVRAKIPHNDCTVELNVGSRALGPDSMEVVRFGDDKAILSWRVEESSGDQPAASSWRRLGVVHLKDSMDCELYEPELMYGDRKYVPVSVVVNKNNFTVLVLSEEPDSPCRMSDSDLDVPRCAMDFDERGQLIGEPRVWFYQTKRDDDMILELLEYENPESGYLLIDTIARPFSVLIRVSIVKPNGMTLRLDSYEMMSNTRSVNPYDDVAYSTANRLIGICVGNLRHEQQLVCSQFDRNGKQTLEKSLQVERKNKYSLMNLAGGGMLLLSYSCRDPDNLCNLVDSITISVSRIEANGKVTPDFYRKNELYTCNKKYYRGEAQLFQLDSGHYCYTHVCIGYPKHQTDTDGPVIYTTCLPDENTALTPKIHPDDENDDSPKGKLYFDRRSCKNQTWVTVYCGDLIHRDNGQTLCEVSRYRDQRLEYTCETWLYSEQLKPKVIQALPFMEDKAILSWQAYPHRLRSGWRLQVVHFKDCSAYRPRWRDWSHVPTNIVVYEDWFAAAVTSTGPGPCTTQPERRVNVARCKLFFDERGQVMNGSLLVWFIQEERDDDMILEPLENGNPDSGHLLIETSDPKISPNTPVFVRASIVQTNGQLLSLGSYELLDAHLTNPHDGIAYSTANGLIGICVENRLEQIICEQFDRNGKQTLTSSLQVERRHELAVINLAEPGAMLLLHYVCGDPGSRCERQNSLIAIVSRIVDTAPRIVFSGSTGQCDTGFDRASVQLFVDKATGRYCFTQVCYKDSTKDQTDDSYRPVTFSTCLPEKALEATTTEDKPQ</sequence>
<protein>
    <recommendedName>
        <fullName evidence="4">ZP domain-containing protein</fullName>
    </recommendedName>
</protein>
<reference evidence="2 3" key="1">
    <citation type="submission" date="2020-02" db="EMBL/GenBank/DDBJ databases">
        <authorList>
            <person name="Ferguson B K."/>
        </authorList>
    </citation>
    <scope>NUCLEOTIDE SEQUENCE [LARGE SCALE GENOMIC DNA]</scope>
</reference>
<evidence type="ECO:0000313" key="2">
    <source>
        <dbReference type="EMBL" id="CAB0037942.1"/>
    </source>
</evidence>
<keyword evidence="3" id="KW-1185">Reference proteome</keyword>
<keyword evidence="1" id="KW-0732">Signal</keyword>
<proteinExistence type="predicted"/>
<feature type="signal peptide" evidence="1">
    <location>
        <begin position="1"/>
        <end position="19"/>
    </location>
</feature>
<gene>
    <name evidence="2" type="ORF">TBRA_LOCUS9745</name>
</gene>
<dbReference type="OrthoDB" id="10287028at2759"/>
<dbReference type="AlphaFoldDB" id="A0A6H5IJQ3"/>
<organism evidence="2 3">
    <name type="scientific">Trichogramma brassicae</name>
    <dbReference type="NCBI Taxonomy" id="86971"/>
    <lineage>
        <taxon>Eukaryota</taxon>
        <taxon>Metazoa</taxon>
        <taxon>Ecdysozoa</taxon>
        <taxon>Arthropoda</taxon>
        <taxon>Hexapoda</taxon>
        <taxon>Insecta</taxon>
        <taxon>Pterygota</taxon>
        <taxon>Neoptera</taxon>
        <taxon>Endopterygota</taxon>
        <taxon>Hymenoptera</taxon>
        <taxon>Apocrita</taxon>
        <taxon>Proctotrupomorpha</taxon>
        <taxon>Chalcidoidea</taxon>
        <taxon>Trichogrammatidae</taxon>
        <taxon>Trichogramma</taxon>
    </lineage>
</organism>
<evidence type="ECO:0000313" key="3">
    <source>
        <dbReference type="Proteomes" id="UP000479190"/>
    </source>
</evidence>
<feature type="chain" id="PRO_5026360018" description="ZP domain-containing protein" evidence="1">
    <location>
        <begin position="20"/>
        <end position="835"/>
    </location>
</feature>
<accession>A0A6H5IJQ3</accession>
<evidence type="ECO:0008006" key="4">
    <source>
        <dbReference type="Google" id="ProtNLM"/>
    </source>
</evidence>
<evidence type="ECO:0000256" key="1">
    <source>
        <dbReference type="SAM" id="SignalP"/>
    </source>
</evidence>
<dbReference type="Proteomes" id="UP000479190">
    <property type="component" value="Unassembled WGS sequence"/>
</dbReference>
<name>A0A6H5IJQ3_9HYME</name>